<proteinExistence type="predicted"/>
<sequence length="197" mass="22421">MEDLYNTLGIQKTATAEEIKKAYRNLAFKYHPDRNQGDPSAEEKFKKINEAYSVLGDESKRRQYDMYGSQSAQNPYSSSGYSASYGAGQQNASSYGYSGDPFWDFFNDAQTGAQRNEQPRYTYTYTSRKTEAPTGRKAWPLFFKSLFQMAISGLAFVTVGYYFFLLRIICIIGFFRGAVDMVNSLMLVFKAGQKHRA</sequence>
<feature type="domain" description="J" evidence="2">
    <location>
        <begin position="3"/>
        <end position="68"/>
    </location>
</feature>
<reference evidence="3 4" key="1">
    <citation type="submission" date="2020-11" db="EMBL/GenBank/DDBJ databases">
        <title>Treponema Peruensis nv. sp., first commensal Treponema isolated from human feces.</title>
        <authorList>
            <person name="Belkhou C."/>
            <person name="Raes J."/>
        </authorList>
    </citation>
    <scope>NUCLEOTIDE SEQUENCE [LARGE SCALE GENOMIC DNA]</scope>
    <source>
        <strain evidence="3 4">RCC2812</strain>
    </source>
</reference>
<dbReference type="RefSeq" id="WP_198443015.1">
    <property type="nucleotide sequence ID" value="NZ_CBCSHE010000010.1"/>
</dbReference>
<dbReference type="SMART" id="SM00271">
    <property type="entry name" value="DnaJ"/>
    <property type="match status" value="1"/>
</dbReference>
<keyword evidence="1" id="KW-0143">Chaperone</keyword>
<protein>
    <submittedName>
        <fullName evidence="3">J domain-containing protein</fullName>
    </submittedName>
</protein>
<dbReference type="PRINTS" id="PR00625">
    <property type="entry name" value="JDOMAIN"/>
</dbReference>
<dbReference type="PANTHER" id="PTHR44145:SF3">
    <property type="entry name" value="DNAJ HOMOLOG SUBFAMILY A MEMBER 3, MITOCHONDRIAL"/>
    <property type="match status" value="1"/>
</dbReference>
<organism evidence="3 4">
    <name type="scientific">Treponema peruense</name>
    <dbReference type="NCBI Taxonomy" id="2787628"/>
    <lineage>
        <taxon>Bacteria</taxon>
        <taxon>Pseudomonadati</taxon>
        <taxon>Spirochaetota</taxon>
        <taxon>Spirochaetia</taxon>
        <taxon>Spirochaetales</taxon>
        <taxon>Treponemataceae</taxon>
        <taxon>Treponema</taxon>
    </lineage>
</organism>
<accession>A0A7T3V5W4</accession>
<dbReference type="SUPFAM" id="SSF46565">
    <property type="entry name" value="Chaperone J-domain"/>
    <property type="match status" value="1"/>
</dbReference>
<dbReference type="Pfam" id="PF00226">
    <property type="entry name" value="DnaJ"/>
    <property type="match status" value="1"/>
</dbReference>
<dbReference type="KEGG" id="tper:IWA51_02435"/>
<dbReference type="CDD" id="cd06257">
    <property type="entry name" value="DnaJ"/>
    <property type="match status" value="1"/>
</dbReference>
<dbReference type="PANTHER" id="PTHR44145">
    <property type="entry name" value="DNAJ HOMOLOG SUBFAMILY A MEMBER 3, MITOCHONDRIAL"/>
    <property type="match status" value="1"/>
</dbReference>
<dbReference type="PROSITE" id="PS00636">
    <property type="entry name" value="DNAJ_1"/>
    <property type="match status" value="1"/>
</dbReference>
<keyword evidence="4" id="KW-1185">Reference proteome</keyword>
<evidence type="ECO:0000256" key="1">
    <source>
        <dbReference type="ARBA" id="ARBA00023186"/>
    </source>
</evidence>
<evidence type="ECO:0000259" key="2">
    <source>
        <dbReference type="PROSITE" id="PS50076"/>
    </source>
</evidence>
<dbReference type="InterPro" id="IPR036869">
    <property type="entry name" value="J_dom_sf"/>
</dbReference>
<name>A0A7T3V5W4_9SPIR</name>
<dbReference type="InterPro" id="IPR018253">
    <property type="entry name" value="DnaJ_domain_CS"/>
</dbReference>
<dbReference type="AlphaFoldDB" id="A0A7T3V5W4"/>
<dbReference type="Proteomes" id="UP000595224">
    <property type="component" value="Chromosome"/>
</dbReference>
<dbReference type="InterPro" id="IPR051938">
    <property type="entry name" value="Apopto_cytoskel_mod"/>
</dbReference>
<dbReference type="InterPro" id="IPR001623">
    <property type="entry name" value="DnaJ_domain"/>
</dbReference>
<gene>
    <name evidence="3" type="ORF">IWA51_02435</name>
</gene>
<dbReference type="Gene3D" id="1.10.287.110">
    <property type="entry name" value="DnaJ domain"/>
    <property type="match status" value="1"/>
</dbReference>
<evidence type="ECO:0000313" key="3">
    <source>
        <dbReference type="EMBL" id="QQA01494.1"/>
    </source>
</evidence>
<dbReference type="PROSITE" id="PS50076">
    <property type="entry name" value="DNAJ_2"/>
    <property type="match status" value="1"/>
</dbReference>
<dbReference type="EMBL" id="CP064936">
    <property type="protein sequence ID" value="QQA01494.1"/>
    <property type="molecule type" value="Genomic_DNA"/>
</dbReference>
<evidence type="ECO:0000313" key="4">
    <source>
        <dbReference type="Proteomes" id="UP000595224"/>
    </source>
</evidence>